<name>A0A5P6ABC4_RAOPL</name>
<evidence type="ECO:0000313" key="1">
    <source>
        <dbReference type="EMBL" id="QFG77162.1"/>
    </source>
</evidence>
<reference evidence="1" key="1">
    <citation type="submission" date="2018-05" db="EMBL/GenBank/DDBJ databases">
        <title>Bacterial isolates from healthy term breastfed infants carrying antibiotic resistance genes.</title>
        <authorList>
            <person name="Casaburi G."/>
        </authorList>
    </citation>
    <scope>NUCLEOTIDE SEQUENCE [LARGE SCALE GENOMIC DNA]</scope>
    <source>
        <strain evidence="1">7084_4</strain>
    </source>
</reference>
<organism evidence="1">
    <name type="scientific">Raoultella planticola</name>
    <name type="common">Klebsiella planticola</name>
    <dbReference type="NCBI Taxonomy" id="575"/>
    <lineage>
        <taxon>Bacteria</taxon>
        <taxon>Pseudomonadati</taxon>
        <taxon>Pseudomonadota</taxon>
        <taxon>Gammaproteobacteria</taxon>
        <taxon>Enterobacterales</taxon>
        <taxon>Enterobacteriaceae</taxon>
        <taxon>Klebsiella/Raoultella group</taxon>
        <taxon>Raoultella</taxon>
    </lineage>
</organism>
<dbReference type="AlphaFoldDB" id="A0A5P6ABC4"/>
<protein>
    <submittedName>
        <fullName evidence="1">Uncharacterized protein</fullName>
    </submittedName>
</protein>
<dbReference type="Gene3D" id="1.20.58.1090">
    <property type="entry name" value="Phage polarity suppression protein monomer"/>
    <property type="match status" value="1"/>
</dbReference>
<dbReference type="InterPro" id="IPR010006">
    <property type="entry name" value="Phage_P4_Psu"/>
</dbReference>
<accession>A0A5P6ABC4</accession>
<gene>
    <name evidence="1" type="ORF">DMB90_17840</name>
</gene>
<sequence length="34" mass="3934">MTRHYRCQKWEINQAAGRYIRSHEAVRASVSATG</sequence>
<dbReference type="EMBL" id="CP029752">
    <property type="protein sequence ID" value="QFG77162.1"/>
    <property type="molecule type" value="Genomic_DNA"/>
</dbReference>
<proteinExistence type="predicted"/>
<dbReference type="Pfam" id="PF07455">
    <property type="entry name" value="Psu"/>
    <property type="match status" value="1"/>
</dbReference>